<dbReference type="Proteomes" id="UP000186165">
    <property type="component" value="Chromosome"/>
</dbReference>
<dbReference type="GO" id="GO:0016747">
    <property type="term" value="F:acyltransferase activity, transferring groups other than amino-acyl groups"/>
    <property type="evidence" value="ECO:0007669"/>
    <property type="project" value="InterPro"/>
</dbReference>
<dbReference type="Pfam" id="PF00583">
    <property type="entry name" value="Acetyltransf_1"/>
    <property type="match status" value="1"/>
</dbReference>
<dbReference type="Gene3D" id="3.40.630.30">
    <property type="match status" value="1"/>
</dbReference>
<feature type="domain" description="N-acetyltransferase" evidence="3">
    <location>
        <begin position="1"/>
        <end position="161"/>
    </location>
</feature>
<keyword evidence="2" id="KW-0012">Acyltransferase</keyword>
<dbReference type="InterPro" id="IPR050832">
    <property type="entry name" value="Bact_Acetyltransf"/>
</dbReference>
<protein>
    <submittedName>
        <fullName evidence="4">GCN5-like N-acetyltransferase</fullName>
    </submittedName>
</protein>
<dbReference type="CDD" id="cd04301">
    <property type="entry name" value="NAT_SF"/>
    <property type="match status" value="1"/>
</dbReference>
<gene>
    <name evidence="4" type="ORF">HSR6_0473</name>
</gene>
<proteinExistence type="predicted"/>
<evidence type="ECO:0000256" key="1">
    <source>
        <dbReference type="ARBA" id="ARBA00022679"/>
    </source>
</evidence>
<organism evidence="4 5">
    <name type="scientific">Halodesulfurarchaeum formicicum</name>
    <dbReference type="NCBI Taxonomy" id="1873524"/>
    <lineage>
        <taxon>Archaea</taxon>
        <taxon>Methanobacteriati</taxon>
        <taxon>Methanobacteriota</taxon>
        <taxon>Stenosarchaea group</taxon>
        <taxon>Halobacteria</taxon>
        <taxon>Halobacteriales</taxon>
        <taxon>Halobacteriaceae</taxon>
        <taxon>Halodesulfurarchaeum</taxon>
    </lineage>
</organism>
<evidence type="ECO:0000313" key="5">
    <source>
        <dbReference type="Proteomes" id="UP000186165"/>
    </source>
</evidence>
<accession>A0A1J1AAW0</accession>
<evidence type="ECO:0000259" key="3">
    <source>
        <dbReference type="PROSITE" id="PS51186"/>
    </source>
</evidence>
<dbReference type="KEGG" id="hhsr:HSR6_0473"/>
<dbReference type="InterPro" id="IPR016181">
    <property type="entry name" value="Acyl_CoA_acyltransferase"/>
</dbReference>
<name>A0A1J1AAW0_9EURY</name>
<reference evidence="5" key="1">
    <citation type="submission" date="2016-08" db="EMBL/GenBank/DDBJ databases">
        <title>Discovery of first anaerobic lithoheterotrophic haloarchae widely represented in hypersaline habitats.</title>
        <authorList>
            <person name="Sorokin D.Y."/>
            <person name="Kublanov I.V."/>
            <person name="Roman P."/>
            <person name="Sinninghe Damste J.S."/>
            <person name="Golyshin P.N."/>
            <person name="Rojo D."/>
            <person name="Ciordia S."/>
            <person name="Mena Md.C."/>
            <person name="Ferrer M."/>
            <person name="Smedile F."/>
            <person name="Messina E."/>
            <person name="La Cono V."/>
            <person name="Yakimov M.M."/>
        </authorList>
    </citation>
    <scope>NUCLEOTIDE SEQUENCE [LARGE SCALE GENOMIC DNA]</scope>
    <source>
        <strain evidence="5">HSR6</strain>
    </source>
</reference>
<dbReference type="PANTHER" id="PTHR43877">
    <property type="entry name" value="AMINOALKYLPHOSPHONATE N-ACETYLTRANSFERASE-RELATED-RELATED"/>
    <property type="match status" value="1"/>
</dbReference>
<keyword evidence="1 4" id="KW-0808">Transferase</keyword>
<dbReference type="InterPro" id="IPR000182">
    <property type="entry name" value="GNAT_dom"/>
</dbReference>
<dbReference type="SUPFAM" id="SSF55729">
    <property type="entry name" value="Acyl-CoA N-acyltransferases (Nat)"/>
    <property type="match status" value="1"/>
</dbReference>
<dbReference type="RefSeq" id="WP_071932685.1">
    <property type="nucleotide sequence ID" value="NZ_CP016804.1"/>
</dbReference>
<evidence type="ECO:0000313" key="4">
    <source>
        <dbReference type="EMBL" id="APE94936.1"/>
    </source>
</evidence>
<dbReference type="GeneID" id="30416997"/>
<evidence type="ECO:0000256" key="2">
    <source>
        <dbReference type="ARBA" id="ARBA00023315"/>
    </source>
</evidence>
<dbReference type="OrthoDB" id="11597at2157"/>
<sequence>MDIRDATTSDIESIRAVAEAAWRADYPDTLSADTIESGVAHWYGDPVVEMELSNPGTELLVALRDGEIVGFVHGHRAGETGTILRLHVDPAHREAGVETALFDAIEEAFTADGADTLRATVLEANDHVTELYRSRGFEQVDTERTTIDSNQYAEAVYERPA</sequence>
<keyword evidence="5" id="KW-1185">Reference proteome</keyword>
<dbReference type="AlphaFoldDB" id="A0A1J1AAW0"/>
<dbReference type="PROSITE" id="PS51186">
    <property type="entry name" value="GNAT"/>
    <property type="match status" value="1"/>
</dbReference>
<dbReference type="EMBL" id="CP016804">
    <property type="protein sequence ID" value="APE94936.1"/>
    <property type="molecule type" value="Genomic_DNA"/>
</dbReference>
<dbReference type="PANTHER" id="PTHR43877:SF2">
    <property type="entry name" value="AMINOALKYLPHOSPHONATE N-ACETYLTRANSFERASE-RELATED"/>
    <property type="match status" value="1"/>
</dbReference>